<name>A0ABT2HC15_9MICO</name>
<proteinExistence type="predicted"/>
<dbReference type="RefSeq" id="WP_259543893.1">
    <property type="nucleotide sequence ID" value="NZ_JANLCJ010000746.1"/>
</dbReference>
<accession>A0ABT2HC15</accession>
<gene>
    <name evidence="1" type="ORF">N1032_27480</name>
</gene>
<reference evidence="1" key="1">
    <citation type="submission" date="2022-08" db="EMBL/GenBank/DDBJ databases">
        <authorList>
            <person name="Deng Y."/>
            <person name="Han X.-F."/>
            <person name="Zhang Y.-Q."/>
        </authorList>
    </citation>
    <scope>NUCLEOTIDE SEQUENCE</scope>
    <source>
        <strain evidence="1">CPCC 203386</strain>
    </source>
</reference>
<dbReference type="EMBL" id="JANLCJ010000746">
    <property type="protein sequence ID" value="MCS5737477.1"/>
    <property type="molecule type" value="Genomic_DNA"/>
</dbReference>
<feature type="non-terminal residue" evidence="1">
    <location>
        <position position="155"/>
    </location>
</feature>
<sequence length="155" mass="17024">MSSICIASDPELLGFDIQSGRIGSFAGRLDADKWNKKTVSNDIRLQEDNVLIEYDINPHVTIEGFSDNLLRGLSACYDAAKPLGMSIAEGVCSHVFSDTELRSFHESAFEFGCEPDYNALTGARNPKPRSLELGLRTCGGHIHIGYNEVIDVDDE</sequence>
<evidence type="ECO:0000313" key="2">
    <source>
        <dbReference type="Proteomes" id="UP001165586"/>
    </source>
</evidence>
<keyword evidence="2" id="KW-1185">Reference proteome</keyword>
<evidence type="ECO:0000313" key="1">
    <source>
        <dbReference type="EMBL" id="MCS5737477.1"/>
    </source>
</evidence>
<organism evidence="1 2">
    <name type="scientific">Herbiconiux daphne</name>
    <dbReference type="NCBI Taxonomy" id="2970914"/>
    <lineage>
        <taxon>Bacteria</taxon>
        <taxon>Bacillati</taxon>
        <taxon>Actinomycetota</taxon>
        <taxon>Actinomycetes</taxon>
        <taxon>Micrococcales</taxon>
        <taxon>Microbacteriaceae</taxon>
        <taxon>Herbiconiux</taxon>
    </lineage>
</organism>
<protein>
    <submittedName>
        <fullName evidence="1">Uncharacterized protein</fullName>
    </submittedName>
</protein>
<dbReference type="Proteomes" id="UP001165586">
    <property type="component" value="Unassembled WGS sequence"/>
</dbReference>
<comment type="caution">
    <text evidence="1">The sequence shown here is derived from an EMBL/GenBank/DDBJ whole genome shotgun (WGS) entry which is preliminary data.</text>
</comment>